<accession>A0AAE0DKG8</accession>
<sequence length="154" mass="16617">MGSKGQSQMADTGNTVMTSAFEQIFKVPTTSIATLNRISSVFGKVAGMTPGAFDSSEIRLYCDDDAAGPGKRWQLVPDVPSDPDPNSKRPVGKQRWWDQVNYIYRSPATNGCKDKGTYGETYSAQASVKAASGQNPNREIITVCGPAHKQSSLH</sequence>
<proteinExistence type="predicted"/>
<protein>
    <submittedName>
        <fullName evidence="1">Uncharacterized protein</fullName>
    </submittedName>
</protein>
<reference evidence="1" key="1">
    <citation type="submission" date="2022-11" db="EMBL/GenBank/DDBJ databases">
        <title>Chromosomal genome sequence assembly and mating type (MAT) locus characterization of the leprose asexual lichenized fungus Lepraria neglecta (Nyl.) Erichsen.</title>
        <authorList>
            <person name="Allen J.L."/>
            <person name="Pfeffer B."/>
        </authorList>
    </citation>
    <scope>NUCLEOTIDE SEQUENCE</scope>
    <source>
        <strain evidence="1">Allen 5258</strain>
    </source>
</reference>
<gene>
    <name evidence="1" type="ORF">OEA41_006423</name>
</gene>
<dbReference type="AlphaFoldDB" id="A0AAE0DKG8"/>
<organism evidence="1 2">
    <name type="scientific">Lepraria neglecta</name>
    <dbReference type="NCBI Taxonomy" id="209136"/>
    <lineage>
        <taxon>Eukaryota</taxon>
        <taxon>Fungi</taxon>
        <taxon>Dikarya</taxon>
        <taxon>Ascomycota</taxon>
        <taxon>Pezizomycotina</taxon>
        <taxon>Lecanoromycetes</taxon>
        <taxon>OSLEUM clade</taxon>
        <taxon>Lecanoromycetidae</taxon>
        <taxon>Lecanorales</taxon>
        <taxon>Lecanorineae</taxon>
        <taxon>Stereocaulaceae</taxon>
        <taxon>Lepraria</taxon>
    </lineage>
</organism>
<evidence type="ECO:0000313" key="1">
    <source>
        <dbReference type="EMBL" id="KAK3173094.1"/>
    </source>
</evidence>
<dbReference type="EMBL" id="JASNWA010000007">
    <property type="protein sequence ID" value="KAK3173094.1"/>
    <property type="molecule type" value="Genomic_DNA"/>
</dbReference>
<comment type="caution">
    <text evidence="1">The sequence shown here is derived from an EMBL/GenBank/DDBJ whole genome shotgun (WGS) entry which is preliminary data.</text>
</comment>
<evidence type="ECO:0000313" key="2">
    <source>
        <dbReference type="Proteomes" id="UP001276659"/>
    </source>
</evidence>
<keyword evidence="2" id="KW-1185">Reference proteome</keyword>
<name>A0AAE0DKG8_9LECA</name>
<dbReference type="Proteomes" id="UP001276659">
    <property type="component" value="Unassembled WGS sequence"/>
</dbReference>